<dbReference type="GO" id="GO:0031177">
    <property type="term" value="F:phosphopantetheine binding"/>
    <property type="evidence" value="ECO:0007669"/>
    <property type="project" value="InterPro"/>
</dbReference>
<reference evidence="4" key="1">
    <citation type="submission" date="2021-01" db="EMBL/GenBank/DDBJ databases">
        <title>Whole genome shotgun sequence of Sphaerisporangium rufum NBRC 109079.</title>
        <authorList>
            <person name="Komaki H."/>
            <person name="Tamura T."/>
        </authorList>
    </citation>
    <scope>NUCLEOTIDE SEQUENCE</scope>
    <source>
        <strain evidence="4">NBRC 109079</strain>
    </source>
</reference>
<dbReference type="PROSITE" id="PS50075">
    <property type="entry name" value="CARRIER"/>
    <property type="match status" value="1"/>
</dbReference>
<evidence type="ECO:0000313" key="4">
    <source>
        <dbReference type="EMBL" id="GII76185.1"/>
    </source>
</evidence>
<dbReference type="InterPro" id="IPR009081">
    <property type="entry name" value="PP-bd_ACP"/>
</dbReference>
<name>A0A919V3D5_9ACTN</name>
<keyword evidence="5" id="KW-1185">Reference proteome</keyword>
<comment type="caution">
    <text evidence="4">The sequence shown here is derived from an EMBL/GenBank/DDBJ whole genome shotgun (WGS) entry which is preliminary data.</text>
</comment>
<protein>
    <recommendedName>
        <fullName evidence="3">Carrier domain-containing protein</fullName>
    </recommendedName>
</protein>
<dbReference type="InterPro" id="IPR036736">
    <property type="entry name" value="ACP-like_sf"/>
</dbReference>
<evidence type="ECO:0000256" key="2">
    <source>
        <dbReference type="ARBA" id="ARBA00022553"/>
    </source>
</evidence>
<dbReference type="AlphaFoldDB" id="A0A919V3D5"/>
<evidence type="ECO:0000256" key="1">
    <source>
        <dbReference type="ARBA" id="ARBA00022450"/>
    </source>
</evidence>
<organism evidence="4 5">
    <name type="scientific">Sphaerisporangium rufum</name>
    <dbReference type="NCBI Taxonomy" id="1381558"/>
    <lineage>
        <taxon>Bacteria</taxon>
        <taxon>Bacillati</taxon>
        <taxon>Actinomycetota</taxon>
        <taxon>Actinomycetes</taxon>
        <taxon>Streptosporangiales</taxon>
        <taxon>Streptosporangiaceae</taxon>
        <taxon>Sphaerisporangium</taxon>
    </lineage>
</organism>
<feature type="domain" description="Carrier" evidence="3">
    <location>
        <begin position="18"/>
        <end position="93"/>
    </location>
</feature>
<sequence>MASMIERLESLPRSERRAALESVVTEQFRAALLMTPDEELPTAASYFDLGLTSLGLADVKQRLETLIGHGISSTVMFNSPTVERLMAYLTGEVLAALFHEPRPETSGVPAPAAPAGDELWDDVLGSLYRT</sequence>
<keyword evidence="2" id="KW-0597">Phosphoprotein</keyword>
<proteinExistence type="predicted"/>
<dbReference type="SUPFAM" id="SSF47336">
    <property type="entry name" value="ACP-like"/>
    <property type="match status" value="1"/>
</dbReference>
<dbReference type="InterPro" id="IPR020806">
    <property type="entry name" value="PKS_PP-bd"/>
</dbReference>
<evidence type="ECO:0000259" key="3">
    <source>
        <dbReference type="PROSITE" id="PS50075"/>
    </source>
</evidence>
<gene>
    <name evidence="4" type="ORF">Sru01_11670</name>
</gene>
<dbReference type="Gene3D" id="1.10.1200.10">
    <property type="entry name" value="ACP-like"/>
    <property type="match status" value="1"/>
</dbReference>
<dbReference type="Pfam" id="PF00550">
    <property type="entry name" value="PP-binding"/>
    <property type="match status" value="1"/>
</dbReference>
<dbReference type="Proteomes" id="UP000655287">
    <property type="component" value="Unassembled WGS sequence"/>
</dbReference>
<evidence type="ECO:0000313" key="5">
    <source>
        <dbReference type="Proteomes" id="UP000655287"/>
    </source>
</evidence>
<dbReference type="SMART" id="SM00823">
    <property type="entry name" value="PKS_PP"/>
    <property type="match status" value="1"/>
</dbReference>
<accession>A0A919V3D5</accession>
<dbReference type="EMBL" id="BOOU01000014">
    <property type="protein sequence ID" value="GII76185.1"/>
    <property type="molecule type" value="Genomic_DNA"/>
</dbReference>
<keyword evidence="1" id="KW-0596">Phosphopantetheine</keyword>